<dbReference type="UniPathway" id="UPA00251">
    <property type="reaction ID" value="UER00316"/>
</dbReference>
<keyword evidence="5" id="KW-0560">Oxidoreductase</keyword>
<dbReference type="GO" id="GO:0008883">
    <property type="term" value="F:glutamyl-tRNA reductase activity"/>
    <property type="evidence" value="ECO:0007669"/>
    <property type="project" value="UniProtKB-EC"/>
</dbReference>
<evidence type="ECO:0000256" key="7">
    <source>
        <dbReference type="ARBA" id="ARBA00047464"/>
    </source>
</evidence>
<dbReference type="NCBIfam" id="TIGR01035">
    <property type="entry name" value="hemA"/>
    <property type="match status" value="1"/>
</dbReference>
<evidence type="ECO:0000256" key="6">
    <source>
        <dbReference type="ARBA" id="ARBA00023244"/>
    </source>
</evidence>
<dbReference type="SUPFAM" id="SSF69742">
    <property type="entry name" value="Glutamyl tRNA-reductase catalytic, N-terminal domain"/>
    <property type="match status" value="1"/>
</dbReference>
<dbReference type="GO" id="GO:0019353">
    <property type="term" value="P:protoporphyrinogen IX biosynthetic process from glutamate"/>
    <property type="evidence" value="ECO:0007669"/>
    <property type="project" value="TreeGrafter"/>
</dbReference>
<comment type="similarity">
    <text evidence="2">Belongs to the glutamyl-tRNA reductase family.</text>
</comment>
<organism evidence="12">
    <name type="scientific">marine metagenome</name>
    <dbReference type="NCBI Taxonomy" id="408172"/>
    <lineage>
        <taxon>unclassified sequences</taxon>
        <taxon>metagenomes</taxon>
        <taxon>ecological metagenomes</taxon>
    </lineage>
</organism>
<dbReference type="Gene3D" id="3.30.460.30">
    <property type="entry name" value="Glutamyl-tRNA reductase, N-terminal domain"/>
    <property type="match status" value="1"/>
</dbReference>
<dbReference type="HAMAP" id="MF_00087">
    <property type="entry name" value="Glu_tRNA_reductase"/>
    <property type="match status" value="1"/>
</dbReference>
<dbReference type="InterPro" id="IPR006151">
    <property type="entry name" value="Shikm_DH/Glu-tRNA_Rdtase"/>
</dbReference>
<dbReference type="Pfam" id="PF00745">
    <property type="entry name" value="GlutR_dimer"/>
    <property type="match status" value="1"/>
</dbReference>
<sequence>MNGHSRPADQNIHRNNPQDKSRYIPGENLEFLVVGLNHRTAPVEVRERLSLNKEQLPEALSAMNNHGASGVILSTCNRSEFYTLDLPENPSTEGPKSGADRVKDFLVERFGISLLDVDRYLYVYRGYDCIHHLFRVASSLDSMILGEEQIIGQVRDAYETATTAGTAQGPLAQLFQQALRVGRRVRRETGISRNALSVSRACVEMAKSVLGDLSRRRVLVVGAGEAGELAAEVLSLSGVTDITVTNRTFQRAEELAANLSALAIPFNGMPKALRESDIVIGCTGSPGYVLEAGLISDTMAVRPDRPLLLIDIAVPRDIDPQAAQVQNVYLNDVDDLESASQASREKKAKEAEWAEELTTDEAQQFRQWCLDLEALPTVIELRNRADQVRSLELHKTVRKLNGQLDAAALESLDAMTRAIVNKLLHDPTMFLKERKGPEELQVAREIFRLSEEGSKSPD</sequence>
<evidence type="ECO:0000259" key="9">
    <source>
        <dbReference type="Pfam" id="PF00745"/>
    </source>
</evidence>
<dbReference type="InterPro" id="IPR036343">
    <property type="entry name" value="GluRdtase_N_sf"/>
</dbReference>
<proteinExistence type="inferred from homology"/>
<feature type="region of interest" description="Disordered" evidence="8">
    <location>
        <begin position="1"/>
        <end position="22"/>
    </location>
</feature>
<evidence type="ECO:0000256" key="3">
    <source>
        <dbReference type="ARBA" id="ARBA00012970"/>
    </source>
</evidence>
<dbReference type="Pfam" id="PF01488">
    <property type="entry name" value="Shikimate_DH"/>
    <property type="match status" value="1"/>
</dbReference>
<comment type="catalytic activity">
    <reaction evidence="7">
        <text>(S)-4-amino-5-oxopentanoate + tRNA(Glu) + NADP(+) = L-glutamyl-tRNA(Glu) + NADPH + H(+)</text>
        <dbReference type="Rhea" id="RHEA:12344"/>
        <dbReference type="Rhea" id="RHEA-COMP:9663"/>
        <dbReference type="Rhea" id="RHEA-COMP:9680"/>
        <dbReference type="ChEBI" id="CHEBI:15378"/>
        <dbReference type="ChEBI" id="CHEBI:57501"/>
        <dbReference type="ChEBI" id="CHEBI:57783"/>
        <dbReference type="ChEBI" id="CHEBI:58349"/>
        <dbReference type="ChEBI" id="CHEBI:78442"/>
        <dbReference type="ChEBI" id="CHEBI:78520"/>
        <dbReference type="EC" id="1.2.1.70"/>
    </reaction>
</comment>
<dbReference type="FunFam" id="3.30.460.30:FF:000001">
    <property type="entry name" value="Glutamyl-tRNA reductase"/>
    <property type="match status" value="1"/>
</dbReference>
<evidence type="ECO:0000313" key="12">
    <source>
        <dbReference type="EMBL" id="SUZ78450.1"/>
    </source>
</evidence>
<evidence type="ECO:0000259" key="11">
    <source>
        <dbReference type="Pfam" id="PF05201"/>
    </source>
</evidence>
<dbReference type="AlphaFoldDB" id="A0A381QHM0"/>
<evidence type="ECO:0000256" key="5">
    <source>
        <dbReference type="ARBA" id="ARBA00023002"/>
    </source>
</evidence>
<dbReference type="InterPro" id="IPR036291">
    <property type="entry name" value="NAD(P)-bd_dom_sf"/>
</dbReference>
<accession>A0A381QHM0</accession>
<dbReference type="EMBL" id="UINC01001354">
    <property type="protein sequence ID" value="SUZ78450.1"/>
    <property type="molecule type" value="Genomic_DNA"/>
</dbReference>
<evidence type="ECO:0000256" key="2">
    <source>
        <dbReference type="ARBA" id="ARBA00005916"/>
    </source>
</evidence>
<evidence type="ECO:0000256" key="4">
    <source>
        <dbReference type="ARBA" id="ARBA00022857"/>
    </source>
</evidence>
<comment type="pathway">
    <text evidence="1">Porphyrin-containing compound metabolism; protoporphyrin-IX biosynthesis; 5-aminolevulinate from L-glutamyl-tRNA(Glu): step 1/2.</text>
</comment>
<dbReference type="CDD" id="cd05213">
    <property type="entry name" value="NAD_bind_Glutamyl_tRNA_reduct"/>
    <property type="match status" value="1"/>
</dbReference>
<dbReference type="InterPro" id="IPR036453">
    <property type="entry name" value="GluRdtase_dimer_dom_sf"/>
</dbReference>
<keyword evidence="6" id="KW-0627">Porphyrin biosynthesis</keyword>
<dbReference type="SUPFAM" id="SSF69075">
    <property type="entry name" value="Glutamyl tRNA-reductase dimerization domain"/>
    <property type="match status" value="1"/>
</dbReference>
<dbReference type="PIRSF" id="PIRSF000445">
    <property type="entry name" value="4pyrrol_synth_GluRdtase"/>
    <property type="match status" value="1"/>
</dbReference>
<protein>
    <recommendedName>
        <fullName evidence="3">glutamyl-tRNA reductase</fullName>
        <ecNumber evidence="3">1.2.1.70</ecNumber>
    </recommendedName>
</protein>
<evidence type="ECO:0000256" key="8">
    <source>
        <dbReference type="SAM" id="MobiDB-lite"/>
    </source>
</evidence>
<evidence type="ECO:0000256" key="1">
    <source>
        <dbReference type="ARBA" id="ARBA00005059"/>
    </source>
</evidence>
<dbReference type="InterPro" id="IPR015896">
    <property type="entry name" value="4pyrrol_synth_GluRdtase_dimer"/>
</dbReference>
<dbReference type="InterPro" id="IPR015895">
    <property type="entry name" value="4pyrrol_synth_GluRdtase_N"/>
</dbReference>
<dbReference type="InterPro" id="IPR018214">
    <property type="entry name" value="GluRdtase_CS"/>
</dbReference>
<dbReference type="Pfam" id="PF05201">
    <property type="entry name" value="GlutR_N"/>
    <property type="match status" value="1"/>
</dbReference>
<gene>
    <name evidence="12" type="ORF">METZ01_LOCUS31304</name>
</gene>
<evidence type="ECO:0000259" key="10">
    <source>
        <dbReference type="Pfam" id="PF01488"/>
    </source>
</evidence>
<reference evidence="12" key="1">
    <citation type="submission" date="2018-05" db="EMBL/GenBank/DDBJ databases">
        <authorList>
            <person name="Lanie J.A."/>
            <person name="Ng W.-L."/>
            <person name="Kazmierczak K.M."/>
            <person name="Andrzejewski T.M."/>
            <person name="Davidsen T.M."/>
            <person name="Wayne K.J."/>
            <person name="Tettelin H."/>
            <person name="Glass J.I."/>
            <person name="Rusch D."/>
            <person name="Podicherti R."/>
            <person name="Tsui H.-C.T."/>
            <person name="Winkler M.E."/>
        </authorList>
    </citation>
    <scope>NUCLEOTIDE SEQUENCE</scope>
</reference>
<feature type="domain" description="Quinate/shikimate 5-dehydrogenase/glutamyl-tRNA reductase" evidence="10">
    <location>
        <begin position="204"/>
        <end position="338"/>
    </location>
</feature>
<dbReference type="SUPFAM" id="SSF51735">
    <property type="entry name" value="NAD(P)-binding Rossmann-fold domains"/>
    <property type="match status" value="1"/>
</dbReference>
<name>A0A381QHM0_9ZZZZ</name>
<dbReference type="EC" id="1.2.1.70" evidence="3"/>
<dbReference type="InterPro" id="IPR000343">
    <property type="entry name" value="4pyrrol_synth_GluRdtase"/>
</dbReference>
<dbReference type="PANTHER" id="PTHR43013">
    <property type="entry name" value="GLUTAMYL-TRNA REDUCTASE"/>
    <property type="match status" value="1"/>
</dbReference>
<dbReference type="PROSITE" id="PS00747">
    <property type="entry name" value="GLUTR"/>
    <property type="match status" value="1"/>
</dbReference>
<keyword evidence="4" id="KW-0521">NADP</keyword>
<dbReference type="Gene3D" id="3.40.50.720">
    <property type="entry name" value="NAD(P)-binding Rossmann-like Domain"/>
    <property type="match status" value="1"/>
</dbReference>
<feature type="domain" description="Tetrapyrrole biosynthesis glutamyl-tRNA reductase dimerisation" evidence="9">
    <location>
        <begin position="354"/>
        <end position="449"/>
    </location>
</feature>
<dbReference type="FunFam" id="3.40.50.720:FF:000031">
    <property type="entry name" value="Glutamyl-tRNA reductase"/>
    <property type="match status" value="1"/>
</dbReference>
<dbReference type="GO" id="GO:0050661">
    <property type="term" value="F:NADP binding"/>
    <property type="evidence" value="ECO:0007669"/>
    <property type="project" value="InterPro"/>
</dbReference>
<feature type="domain" description="Glutamyl-tRNA reductase N-terminal" evidence="11">
    <location>
        <begin position="34"/>
        <end position="189"/>
    </location>
</feature>
<dbReference type="PANTHER" id="PTHR43013:SF1">
    <property type="entry name" value="GLUTAMYL-TRNA REDUCTASE"/>
    <property type="match status" value="1"/>
</dbReference>